<keyword evidence="2" id="KW-1185">Reference proteome</keyword>
<organism evidence="1 2">
    <name type="scientific">Treponema vincentii F0403</name>
    <dbReference type="NCBI Taxonomy" id="1125702"/>
    <lineage>
        <taxon>Bacteria</taxon>
        <taxon>Pseudomonadati</taxon>
        <taxon>Spirochaetota</taxon>
        <taxon>Spirochaetia</taxon>
        <taxon>Spirochaetales</taxon>
        <taxon>Treponemataceae</taxon>
        <taxon>Treponema</taxon>
    </lineage>
</organism>
<dbReference type="InterPro" id="IPR009363">
    <property type="entry name" value="Phage_Mu_Gp16"/>
</dbReference>
<dbReference type="Proteomes" id="UP000014605">
    <property type="component" value="Unassembled WGS sequence"/>
</dbReference>
<dbReference type="HOGENOM" id="CLU_107084_3_0_12"/>
<name>S3LTG7_9SPIR</name>
<evidence type="ECO:0008006" key="3">
    <source>
        <dbReference type="Google" id="ProtNLM"/>
    </source>
</evidence>
<dbReference type="PATRIC" id="fig|1125702.3.peg.31"/>
<dbReference type="RefSeq" id="WP_016517679.1">
    <property type="nucleotide sequence ID" value="NZ_KE332512.1"/>
</dbReference>
<reference evidence="1 2" key="1">
    <citation type="submission" date="2013-04" db="EMBL/GenBank/DDBJ databases">
        <title>The Genome Sequence of Treponema vincentii F0403.</title>
        <authorList>
            <consortium name="The Broad Institute Genomics Platform"/>
            <person name="Earl A."/>
            <person name="Ward D."/>
            <person name="Feldgarden M."/>
            <person name="Gevers D."/>
            <person name="Leonetti C."/>
            <person name="Izard J."/>
            <person name="Walker B."/>
            <person name="Young S."/>
            <person name="Zeng Q."/>
            <person name="Gargeya S."/>
            <person name="Fitzgerald M."/>
            <person name="Haas B."/>
            <person name="Abouelleil A."/>
            <person name="Allen A.W."/>
            <person name="Alvarado L."/>
            <person name="Arachchi H.M."/>
            <person name="Berlin A.M."/>
            <person name="Chapman S.B."/>
            <person name="Gainer-Dewar J."/>
            <person name="Goldberg J."/>
            <person name="Griggs A."/>
            <person name="Gujja S."/>
            <person name="Hansen M."/>
            <person name="Howarth C."/>
            <person name="Imamovic A."/>
            <person name="Ireland A."/>
            <person name="Larimer J."/>
            <person name="McCowan C."/>
            <person name="Murphy C."/>
            <person name="Pearson M."/>
            <person name="Poon T.W."/>
            <person name="Priest M."/>
            <person name="Roberts A."/>
            <person name="Saif S."/>
            <person name="Shea T."/>
            <person name="Sisk P."/>
            <person name="Sykes S."/>
            <person name="Wortman J."/>
            <person name="Nusbaum C."/>
            <person name="Birren B."/>
        </authorList>
    </citation>
    <scope>NUCLEOTIDE SEQUENCE [LARGE SCALE GENOMIC DNA]</scope>
    <source>
        <strain evidence="1 2">F0403</strain>
    </source>
</reference>
<comment type="caution">
    <text evidence="1">The sequence shown here is derived from an EMBL/GenBank/DDBJ whole genome shotgun (WGS) entry which is preliminary data.</text>
</comment>
<protein>
    <recommendedName>
        <fullName evidence="3">Regulatory protein GemA</fullName>
    </recommendedName>
</protein>
<dbReference type="AlphaFoldDB" id="S3LTG7"/>
<evidence type="ECO:0000313" key="2">
    <source>
        <dbReference type="Proteomes" id="UP000014605"/>
    </source>
</evidence>
<evidence type="ECO:0000313" key="1">
    <source>
        <dbReference type="EMBL" id="EPF47772.1"/>
    </source>
</evidence>
<gene>
    <name evidence="1" type="ORF">HMPREF1222_00031</name>
</gene>
<sequence>MNSGTYKTKKGQLIRLIHVGKQKIGLTEEEYRALLEGITGKTSSTELTIAELEAVLKAFKRLGFQVKKMAASAEEVGRATAEQIQYIKGLWELSARVKTEAALNRFIKRITGVPYLRWLDVKTAQKVILAVRDIAVQAGYDPDGMPELKSL</sequence>
<dbReference type="GeneID" id="301460255"/>
<accession>S3LTG7</accession>
<dbReference type="Pfam" id="PF06252">
    <property type="entry name" value="GemA"/>
    <property type="match status" value="1"/>
</dbReference>
<proteinExistence type="predicted"/>
<dbReference type="EMBL" id="ATFC01000001">
    <property type="protein sequence ID" value="EPF47772.1"/>
    <property type="molecule type" value="Genomic_DNA"/>
</dbReference>